<protein>
    <submittedName>
        <fullName evidence="3">FAD-binding oxidoreductase</fullName>
    </submittedName>
</protein>
<name>A0A371B727_9BRAD</name>
<proteinExistence type="predicted"/>
<evidence type="ECO:0000313" key="4">
    <source>
        <dbReference type="Proteomes" id="UP000263993"/>
    </source>
</evidence>
<comment type="caution">
    <text evidence="3">The sequence shown here is derived from an EMBL/GenBank/DDBJ whole genome shotgun (WGS) entry which is preliminary data.</text>
</comment>
<dbReference type="GO" id="GO:0016491">
    <property type="term" value="F:oxidoreductase activity"/>
    <property type="evidence" value="ECO:0007669"/>
    <property type="project" value="UniProtKB-KW"/>
</dbReference>
<dbReference type="InterPro" id="IPR036188">
    <property type="entry name" value="FAD/NAD-bd_sf"/>
</dbReference>
<gene>
    <name evidence="3" type="ORF">DXH78_01590</name>
</gene>
<dbReference type="PANTHER" id="PTHR13847">
    <property type="entry name" value="SARCOSINE DEHYDROGENASE-RELATED"/>
    <property type="match status" value="1"/>
</dbReference>
<keyword evidence="1" id="KW-0560">Oxidoreductase</keyword>
<dbReference type="PANTHER" id="PTHR13847:SF281">
    <property type="entry name" value="FAD DEPENDENT OXIDOREDUCTASE DOMAIN-CONTAINING PROTEIN"/>
    <property type="match status" value="1"/>
</dbReference>
<keyword evidence="4" id="KW-1185">Reference proteome</keyword>
<feature type="domain" description="FAD dependent oxidoreductase" evidence="2">
    <location>
        <begin position="31"/>
        <end position="383"/>
    </location>
</feature>
<dbReference type="EMBL" id="QRGO01000001">
    <property type="protein sequence ID" value="RDV03396.1"/>
    <property type="molecule type" value="Genomic_DNA"/>
</dbReference>
<dbReference type="GO" id="GO:0005737">
    <property type="term" value="C:cytoplasm"/>
    <property type="evidence" value="ECO:0007669"/>
    <property type="project" value="TreeGrafter"/>
</dbReference>
<dbReference type="Gene3D" id="3.30.9.10">
    <property type="entry name" value="D-Amino Acid Oxidase, subunit A, domain 2"/>
    <property type="match status" value="1"/>
</dbReference>
<dbReference type="RefSeq" id="WP_115515420.1">
    <property type="nucleotide sequence ID" value="NZ_QRGO01000001.1"/>
</dbReference>
<evidence type="ECO:0000313" key="3">
    <source>
        <dbReference type="EMBL" id="RDV03396.1"/>
    </source>
</evidence>
<evidence type="ECO:0000259" key="2">
    <source>
        <dbReference type="Pfam" id="PF01266"/>
    </source>
</evidence>
<dbReference type="OrthoDB" id="9814969at2"/>
<accession>A0A371B727</accession>
<evidence type="ECO:0000256" key="1">
    <source>
        <dbReference type="ARBA" id="ARBA00023002"/>
    </source>
</evidence>
<organism evidence="3 4">
    <name type="scientific">Undibacter mobilis</name>
    <dbReference type="NCBI Taxonomy" id="2292256"/>
    <lineage>
        <taxon>Bacteria</taxon>
        <taxon>Pseudomonadati</taxon>
        <taxon>Pseudomonadota</taxon>
        <taxon>Alphaproteobacteria</taxon>
        <taxon>Hyphomicrobiales</taxon>
        <taxon>Nitrobacteraceae</taxon>
        <taxon>Undibacter</taxon>
    </lineage>
</organism>
<dbReference type="Pfam" id="PF01266">
    <property type="entry name" value="DAO"/>
    <property type="match status" value="1"/>
</dbReference>
<dbReference type="SUPFAM" id="SSF51905">
    <property type="entry name" value="FAD/NAD(P)-binding domain"/>
    <property type="match status" value="1"/>
</dbReference>
<sequence>MKNDPRSHGLWECTAPPAPLTGPLAGAVKADVAIIGAGFTGLSAALHLCEGGAKVVVLEAVEAGFGGSGRNVGLVNAGMWVMPDELPAVLGDVYGARLLDLLGNAPRAVFDLIDKHGIACEAERQGTLHCAVGEAGLAEIKERARQWQARGAAVRVLDAAETARKVGTSAYAGSLLDERAGTIQPLAYARGLAQAAVRAGATIYTSSPVTAADDDGALWRLTTPGGVVAAPAVIVATNAYTTTLWPQLRAELVHLPYFNMATPPLSGNLRRSILPERQGAWDTREVLSSFRFDKEGRFIFGSVGALRGSGGPVHRGWGRRAMTKLFPQLKGVGFETEWYGWIGMTADNLPRFHRLGRNVISFSGYNGRGIAPGTVFGRCLADLMLGRTGDGDLPLPVSEPQAAALRAAKEIYYEVGAQLAHVADARF</sequence>
<reference evidence="4" key="1">
    <citation type="submission" date="2018-08" db="EMBL/GenBank/DDBJ databases">
        <authorList>
            <person name="Kim S.-J."/>
            <person name="Jung G.-Y."/>
        </authorList>
    </citation>
    <scope>NUCLEOTIDE SEQUENCE [LARGE SCALE GENOMIC DNA]</scope>
    <source>
        <strain evidence="4">GY_H</strain>
    </source>
</reference>
<dbReference type="Gene3D" id="3.50.50.60">
    <property type="entry name" value="FAD/NAD(P)-binding domain"/>
    <property type="match status" value="1"/>
</dbReference>
<dbReference type="AlphaFoldDB" id="A0A371B727"/>
<dbReference type="InterPro" id="IPR006076">
    <property type="entry name" value="FAD-dep_OxRdtase"/>
</dbReference>
<dbReference type="Proteomes" id="UP000263993">
    <property type="component" value="Unassembled WGS sequence"/>
</dbReference>